<evidence type="ECO:0000313" key="11">
    <source>
        <dbReference type="EMBL" id="TAA33207.1"/>
    </source>
</evidence>
<evidence type="ECO:0000313" key="17">
    <source>
        <dbReference type="Proteomes" id="UP000294164"/>
    </source>
</evidence>
<keyword evidence="4" id="KW-0564">Palmitate</keyword>
<keyword evidence="3" id="KW-0472">Membrane</keyword>
<gene>
    <name evidence="13" type="ORF">EA655_03385</name>
    <name evidence="12" type="ORF">EA656_06865</name>
    <name evidence="10" type="ORF">EA658_02570</name>
    <name evidence="11" type="ORF">EA661_02785</name>
    <name evidence="9" type="ORF">QE383_002494</name>
</gene>
<dbReference type="EMBL" id="SHMF01000002">
    <property type="protein sequence ID" value="TAA35413.1"/>
    <property type="molecule type" value="Genomic_DNA"/>
</dbReference>
<dbReference type="EMBL" id="SHMG01000002">
    <property type="protein sequence ID" value="TAA45259.1"/>
    <property type="molecule type" value="Genomic_DNA"/>
</dbReference>
<evidence type="ECO:0000256" key="5">
    <source>
        <dbReference type="ARBA" id="ARBA00023237"/>
    </source>
</evidence>
<keyword evidence="12" id="KW-0762">Sugar transport</keyword>
<keyword evidence="12" id="KW-0813">Transport</keyword>
<evidence type="ECO:0000313" key="9">
    <source>
        <dbReference type="EMBL" id="MDQ1120186.1"/>
    </source>
</evidence>
<proteinExistence type="predicted"/>
<keyword evidence="5" id="KW-0998">Cell outer membrane</keyword>
<keyword evidence="16" id="KW-1185">Reference proteome</keyword>
<evidence type="ECO:0000256" key="4">
    <source>
        <dbReference type="ARBA" id="ARBA00023139"/>
    </source>
</evidence>
<keyword evidence="6 9" id="KW-0449">Lipoprotein</keyword>
<dbReference type="Proteomes" id="UP000294164">
    <property type="component" value="Unassembled WGS sequence"/>
</dbReference>
<dbReference type="Proteomes" id="UP000292087">
    <property type="component" value="Unassembled WGS sequence"/>
</dbReference>
<feature type="region of interest" description="Disordered" evidence="7">
    <location>
        <begin position="22"/>
        <end position="82"/>
    </location>
</feature>
<accession>A0A4V2KK17</accession>
<reference evidence="9" key="2">
    <citation type="submission" date="2023-07" db="EMBL/GenBank/DDBJ databases">
        <title>Functional and genomic diversity of the sorghum phyllosphere microbiome.</title>
        <authorList>
            <person name="Shade A."/>
        </authorList>
    </citation>
    <scope>NUCLEOTIDE SEQUENCE</scope>
    <source>
        <strain evidence="9">SORGH_AS_0908</strain>
    </source>
</reference>
<evidence type="ECO:0000256" key="2">
    <source>
        <dbReference type="ARBA" id="ARBA00022729"/>
    </source>
</evidence>
<evidence type="ECO:0000313" key="14">
    <source>
        <dbReference type="Proteomes" id="UP000291286"/>
    </source>
</evidence>
<evidence type="ECO:0000313" key="13">
    <source>
        <dbReference type="EMBL" id="TAA45259.1"/>
    </source>
</evidence>
<reference evidence="14 15" key="1">
    <citation type="submission" date="2019-02" db="EMBL/GenBank/DDBJ databases">
        <title>WGS of Pseudoxanthomonas species novum from clinical isolates.</title>
        <authorList>
            <person name="Bernier A.-M."/>
            <person name="Bernard K."/>
            <person name="Vachon A."/>
        </authorList>
    </citation>
    <scope>NUCLEOTIDE SEQUENCE [LARGE SCALE GENOMIC DNA]</scope>
    <source>
        <strain evidence="16">NML 170316</strain>
        <strain evidence="13 17">NML130969</strain>
        <strain evidence="12 15">NML140781</strain>
        <strain evidence="10">NML170316</strain>
        <strain evidence="11 14">NML171202</strain>
    </source>
</reference>
<dbReference type="InterPro" id="IPR032831">
    <property type="entry name" value="LptM_cons"/>
</dbReference>
<dbReference type="EMBL" id="SHME01000001">
    <property type="protein sequence ID" value="TAA22494.1"/>
    <property type="molecule type" value="Genomic_DNA"/>
</dbReference>
<dbReference type="EMBL" id="SHMB01000001">
    <property type="protein sequence ID" value="TAA33207.1"/>
    <property type="molecule type" value="Genomic_DNA"/>
</dbReference>
<comment type="caution">
    <text evidence="12">The sequence shown here is derived from an EMBL/GenBank/DDBJ whole genome shotgun (WGS) entry which is preliminary data.</text>
</comment>
<name>A0A4V2KK17_9GAMM</name>
<dbReference type="Pfam" id="PF13627">
    <property type="entry name" value="LptM_cons"/>
    <property type="match status" value="1"/>
</dbReference>
<accession>A0A4Q8M5Z2</accession>
<feature type="signal peptide" evidence="8">
    <location>
        <begin position="1"/>
        <end position="23"/>
    </location>
</feature>
<dbReference type="NCBIfam" id="NF047847">
    <property type="entry name" value="SS_mature_LptM"/>
    <property type="match status" value="1"/>
</dbReference>
<evidence type="ECO:0000256" key="3">
    <source>
        <dbReference type="ARBA" id="ARBA00023136"/>
    </source>
</evidence>
<dbReference type="Proteomes" id="UP000291286">
    <property type="component" value="Unassembled WGS sequence"/>
</dbReference>
<evidence type="ECO:0000256" key="1">
    <source>
        <dbReference type="ARBA" id="ARBA00004459"/>
    </source>
</evidence>
<dbReference type="OrthoDB" id="6054463at2"/>
<evidence type="ECO:0000313" key="12">
    <source>
        <dbReference type="EMBL" id="TAA35413.1"/>
    </source>
</evidence>
<dbReference type="Proteomes" id="UP000293089">
    <property type="component" value="Unassembled WGS sequence"/>
</dbReference>
<dbReference type="GO" id="GO:0009279">
    <property type="term" value="C:cell outer membrane"/>
    <property type="evidence" value="ECO:0007669"/>
    <property type="project" value="UniProtKB-SubCell"/>
</dbReference>
<evidence type="ECO:0000313" key="15">
    <source>
        <dbReference type="Proteomes" id="UP000292087"/>
    </source>
</evidence>
<organism evidence="12 15">
    <name type="scientific">Pseudoxanthomonas winnipegensis</name>
    <dbReference type="NCBI Taxonomy" id="2480810"/>
    <lineage>
        <taxon>Bacteria</taxon>
        <taxon>Pseudomonadati</taxon>
        <taxon>Pseudomonadota</taxon>
        <taxon>Gammaproteobacteria</taxon>
        <taxon>Lysobacterales</taxon>
        <taxon>Lysobacteraceae</taxon>
        <taxon>Pseudoxanthomonas</taxon>
    </lineage>
</organism>
<dbReference type="Proteomes" id="UP001234354">
    <property type="component" value="Unassembled WGS sequence"/>
</dbReference>
<evidence type="ECO:0000256" key="7">
    <source>
        <dbReference type="SAM" id="MobiDB-lite"/>
    </source>
</evidence>
<feature type="compositionally biased region" description="Pro residues" evidence="7">
    <location>
        <begin position="31"/>
        <end position="41"/>
    </location>
</feature>
<dbReference type="AlphaFoldDB" id="A0A4V2KK17"/>
<keyword evidence="2 8" id="KW-0732">Signal</keyword>
<dbReference type="PROSITE" id="PS51257">
    <property type="entry name" value="PROKAR_LIPOPROTEIN"/>
    <property type="match status" value="1"/>
</dbReference>
<dbReference type="EMBL" id="JAUTBB010000001">
    <property type="protein sequence ID" value="MDQ1120186.1"/>
    <property type="molecule type" value="Genomic_DNA"/>
</dbReference>
<evidence type="ECO:0000313" key="10">
    <source>
        <dbReference type="EMBL" id="TAA22494.1"/>
    </source>
</evidence>
<comment type="subcellular location">
    <subcellularLocation>
        <location evidence="1">Cell outer membrane</location>
        <topology evidence="1">Lipid-anchor</topology>
    </subcellularLocation>
</comment>
<dbReference type="RefSeq" id="WP_130515497.1">
    <property type="nucleotide sequence ID" value="NZ_CAWZZE010000032.1"/>
</dbReference>
<evidence type="ECO:0000313" key="16">
    <source>
        <dbReference type="Proteomes" id="UP000293089"/>
    </source>
</evidence>
<sequence length="82" mass="8274">MKTVSRIALVSAVLLALSACGNKGPLVLPERPTPVQQPAPAPKTQTGAPPVQVKPQEPTSAPSPQDDAATQAIDQGSGNGKP</sequence>
<accession>A0A4Q8LVV5</accession>
<accession>A0A4Q8LPS0</accession>
<evidence type="ECO:0000256" key="6">
    <source>
        <dbReference type="ARBA" id="ARBA00023288"/>
    </source>
</evidence>
<feature type="chain" id="PRO_5044610075" evidence="8">
    <location>
        <begin position="24"/>
        <end position="82"/>
    </location>
</feature>
<protein>
    <submittedName>
        <fullName evidence="9">Small lipoprotein YifL</fullName>
    </submittedName>
    <submittedName>
        <fullName evidence="12">Sugar transporter</fullName>
    </submittedName>
</protein>
<evidence type="ECO:0000256" key="8">
    <source>
        <dbReference type="SAM" id="SignalP"/>
    </source>
</evidence>
<dbReference type="GeneID" id="93827881"/>